<proteinExistence type="predicted"/>
<protein>
    <submittedName>
        <fullName evidence="4">Bacterial regulatory proteins, tetR family</fullName>
    </submittedName>
</protein>
<dbReference type="PANTHER" id="PTHR30055">
    <property type="entry name" value="HTH-TYPE TRANSCRIPTIONAL REGULATOR RUTR"/>
    <property type="match status" value="1"/>
</dbReference>
<dbReference type="PANTHER" id="PTHR30055:SF226">
    <property type="entry name" value="HTH-TYPE TRANSCRIPTIONAL REGULATOR PKSA"/>
    <property type="match status" value="1"/>
</dbReference>
<dbReference type="STRING" id="1406858.GCA_000710895_00953"/>
<sequence>MTTSARRRRDPEQTRAAIIAALLESAQRGEFTPTTKALAERAGVSERSIFVHFPTREDLLVALTDEQSERVEALITTVDPGAPLSERVEAVVRQSAAVFALQRKPRVLGLLLSPTVAAVDDRMRLADTRIRDGLARVFEPELTRDGTRDEQLLDLIEAAAAWPVHHHLIERRGAAADEAEAAVRRALLALLRT</sequence>
<dbReference type="InterPro" id="IPR009057">
    <property type="entry name" value="Homeodomain-like_sf"/>
</dbReference>
<evidence type="ECO:0000313" key="4">
    <source>
        <dbReference type="EMBL" id="SUD49015.1"/>
    </source>
</evidence>
<gene>
    <name evidence="4" type="ORF">NCTC1934_06365</name>
</gene>
<evidence type="ECO:0000256" key="1">
    <source>
        <dbReference type="ARBA" id="ARBA00023125"/>
    </source>
</evidence>
<accession>A0A379JKI4</accession>
<dbReference type="PROSITE" id="PS50977">
    <property type="entry name" value="HTH_TETR_2"/>
    <property type="match status" value="1"/>
</dbReference>
<dbReference type="Pfam" id="PF00440">
    <property type="entry name" value="TetR_N"/>
    <property type="match status" value="1"/>
</dbReference>
<keyword evidence="1 2" id="KW-0238">DNA-binding</keyword>
<dbReference type="InterPro" id="IPR001647">
    <property type="entry name" value="HTH_TetR"/>
</dbReference>
<evidence type="ECO:0000256" key="2">
    <source>
        <dbReference type="PROSITE-ProRule" id="PRU00335"/>
    </source>
</evidence>
<dbReference type="SUPFAM" id="SSF46689">
    <property type="entry name" value="Homeodomain-like"/>
    <property type="match status" value="1"/>
</dbReference>
<organism evidence="4 5">
    <name type="scientific">Nocardia otitidiscaviarum</name>
    <dbReference type="NCBI Taxonomy" id="1823"/>
    <lineage>
        <taxon>Bacteria</taxon>
        <taxon>Bacillati</taxon>
        <taxon>Actinomycetota</taxon>
        <taxon>Actinomycetes</taxon>
        <taxon>Mycobacteriales</taxon>
        <taxon>Nocardiaceae</taxon>
        <taxon>Nocardia</taxon>
    </lineage>
</organism>
<dbReference type="GO" id="GO:0000976">
    <property type="term" value="F:transcription cis-regulatory region binding"/>
    <property type="evidence" value="ECO:0007669"/>
    <property type="project" value="TreeGrafter"/>
</dbReference>
<dbReference type="Gene3D" id="1.10.357.10">
    <property type="entry name" value="Tetracycline Repressor, domain 2"/>
    <property type="match status" value="1"/>
</dbReference>
<reference evidence="4 5" key="1">
    <citation type="submission" date="2018-06" db="EMBL/GenBank/DDBJ databases">
        <authorList>
            <consortium name="Pathogen Informatics"/>
            <person name="Doyle S."/>
        </authorList>
    </citation>
    <scope>NUCLEOTIDE SEQUENCE [LARGE SCALE GENOMIC DNA]</scope>
    <source>
        <strain evidence="4 5">NCTC1934</strain>
    </source>
</reference>
<evidence type="ECO:0000313" key="5">
    <source>
        <dbReference type="Proteomes" id="UP000255467"/>
    </source>
</evidence>
<feature type="DNA-binding region" description="H-T-H motif" evidence="2">
    <location>
        <begin position="34"/>
        <end position="53"/>
    </location>
</feature>
<evidence type="ECO:0000259" key="3">
    <source>
        <dbReference type="PROSITE" id="PS50977"/>
    </source>
</evidence>
<dbReference type="RefSeq" id="WP_051038081.1">
    <property type="nucleotide sequence ID" value="NZ_UGRY01000006.1"/>
</dbReference>
<name>A0A379JKI4_9NOCA</name>
<dbReference type="EMBL" id="UGRY01000006">
    <property type="protein sequence ID" value="SUD49015.1"/>
    <property type="molecule type" value="Genomic_DNA"/>
</dbReference>
<dbReference type="OrthoDB" id="8688418at2"/>
<dbReference type="Proteomes" id="UP000255467">
    <property type="component" value="Unassembled WGS sequence"/>
</dbReference>
<dbReference type="AlphaFoldDB" id="A0A379JKI4"/>
<keyword evidence="5" id="KW-1185">Reference proteome</keyword>
<feature type="domain" description="HTH tetR-type" evidence="3">
    <location>
        <begin position="12"/>
        <end position="71"/>
    </location>
</feature>
<dbReference type="GO" id="GO:0003700">
    <property type="term" value="F:DNA-binding transcription factor activity"/>
    <property type="evidence" value="ECO:0007669"/>
    <property type="project" value="TreeGrafter"/>
</dbReference>
<dbReference type="InterPro" id="IPR050109">
    <property type="entry name" value="HTH-type_TetR-like_transc_reg"/>
</dbReference>